<keyword evidence="3" id="KW-1185">Reference proteome</keyword>
<feature type="region of interest" description="Disordered" evidence="1">
    <location>
        <begin position="210"/>
        <end position="245"/>
    </location>
</feature>
<evidence type="ECO:0000313" key="2">
    <source>
        <dbReference type="EMBL" id="CAB3372573.1"/>
    </source>
</evidence>
<evidence type="ECO:0000313" key="3">
    <source>
        <dbReference type="Proteomes" id="UP000494165"/>
    </source>
</evidence>
<name>A0A8S1CLT5_9INSE</name>
<accession>A0A8S1CLT5</accession>
<comment type="caution">
    <text evidence="2">The sequence shown here is derived from an EMBL/GenBank/DDBJ whole genome shotgun (WGS) entry which is preliminary data.</text>
</comment>
<sequence length="267" mass="29377">MRFFPPTGWNGEKQAKARFVVKERQVERNCHLCNMSESDDKPRKIKEGEMSDASSAISNGIQGSSLEEPMSSVDPPSDNKRRLRDGAGILQTGSDARFNEQEECMKIEDKFEPPCAAHVATGPSNSAQKEPGRGNNVQFKEVKEKNVPTPSRKRRAPPSNPASHKASKISKPPCASHVACDPSTSNSASLEEGKKAIGVDNEITFILAKDSNVQSRKRRTPSSTSTSCNVPKRVKPSSSTADETSTLVDSYCWTVKEFEDLWQNYLS</sequence>
<feature type="compositionally biased region" description="Polar residues" evidence="1">
    <location>
        <begin position="52"/>
        <end position="65"/>
    </location>
</feature>
<dbReference type="AlphaFoldDB" id="A0A8S1CLT5"/>
<organism evidence="2 3">
    <name type="scientific">Cloeon dipterum</name>
    <dbReference type="NCBI Taxonomy" id="197152"/>
    <lineage>
        <taxon>Eukaryota</taxon>
        <taxon>Metazoa</taxon>
        <taxon>Ecdysozoa</taxon>
        <taxon>Arthropoda</taxon>
        <taxon>Hexapoda</taxon>
        <taxon>Insecta</taxon>
        <taxon>Pterygota</taxon>
        <taxon>Palaeoptera</taxon>
        <taxon>Ephemeroptera</taxon>
        <taxon>Pisciforma</taxon>
        <taxon>Baetidae</taxon>
        <taxon>Cloeon</taxon>
    </lineage>
</organism>
<dbReference type="Proteomes" id="UP000494165">
    <property type="component" value="Unassembled WGS sequence"/>
</dbReference>
<reference evidence="2 3" key="1">
    <citation type="submission" date="2020-04" db="EMBL/GenBank/DDBJ databases">
        <authorList>
            <person name="Alioto T."/>
            <person name="Alioto T."/>
            <person name="Gomez Garrido J."/>
        </authorList>
    </citation>
    <scope>NUCLEOTIDE SEQUENCE [LARGE SCALE GENOMIC DNA]</scope>
</reference>
<feature type="compositionally biased region" description="Basic and acidic residues" evidence="1">
    <location>
        <begin position="38"/>
        <end position="49"/>
    </location>
</feature>
<gene>
    <name evidence="2" type="ORF">CLODIP_2_CD09500</name>
</gene>
<protein>
    <submittedName>
        <fullName evidence="2">Uncharacterized protein</fullName>
    </submittedName>
</protein>
<proteinExistence type="predicted"/>
<feature type="compositionally biased region" description="Polar residues" evidence="1">
    <location>
        <begin position="236"/>
        <end position="245"/>
    </location>
</feature>
<evidence type="ECO:0000256" key="1">
    <source>
        <dbReference type="SAM" id="MobiDB-lite"/>
    </source>
</evidence>
<dbReference type="EMBL" id="CADEPI010000074">
    <property type="protein sequence ID" value="CAB3372573.1"/>
    <property type="molecule type" value="Genomic_DNA"/>
</dbReference>
<feature type="region of interest" description="Disordered" evidence="1">
    <location>
        <begin position="115"/>
        <end position="192"/>
    </location>
</feature>
<feature type="region of interest" description="Disordered" evidence="1">
    <location>
        <begin position="34"/>
        <end position="103"/>
    </location>
</feature>